<dbReference type="RefSeq" id="XP_016243194.1">
    <property type="nucleotide sequence ID" value="XM_016398632.1"/>
</dbReference>
<dbReference type="RefSeq" id="XP_016243195.1">
    <property type="nucleotide sequence ID" value="XM_016398633.1"/>
</dbReference>
<dbReference type="EMBL" id="KN847046">
    <property type="protein sequence ID" value="KIW22979.1"/>
    <property type="molecule type" value="Genomic_DNA"/>
</dbReference>
<sequence length="169" mass="19152">MEWMCPEPAKRNDETCLHYRFSAKDMAVKKKNNQTNVEYFARLIGVLAARISCLIMHVTICKDVADLHSSESIIAHAKSESRHRVASIDVLDGENKERLRGSICWLFPSEPVWGSKFDWSGHLSQDEASLPSLLNRLTTIQEAPRGGQLSKGLKRRVRLVVHLLAQEDD</sequence>
<evidence type="ECO:0000313" key="1">
    <source>
        <dbReference type="EMBL" id="KIW22978.1"/>
    </source>
</evidence>
<dbReference type="HOGENOM" id="CLU_1578349_0_0_1"/>
<dbReference type="AlphaFoldDB" id="A0A0D2BVC7"/>
<dbReference type="Proteomes" id="UP000054466">
    <property type="component" value="Unassembled WGS sequence"/>
</dbReference>
<reference evidence="1 2" key="1">
    <citation type="submission" date="2015-01" db="EMBL/GenBank/DDBJ databases">
        <title>The Genome Sequence of Cladophialophora immunda CBS83496.</title>
        <authorList>
            <consortium name="The Broad Institute Genomics Platform"/>
            <person name="Cuomo C."/>
            <person name="de Hoog S."/>
            <person name="Gorbushina A."/>
            <person name="Stielow B."/>
            <person name="Teixiera M."/>
            <person name="Abouelleil A."/>
            <person name="Chapman S.B."/>
            <person name="Priest M."/>
            <person name="Young S.K."/>
            <person name="Wortman J."/>
            <person name="Nusbaum C."/>
            <person name="Birren B."/>
        </authorList>
    </citation>
    <scope>NUCLEOTIDE SEQUENCE [LARGE SCALE GENOMIC DNA]</scope>
    <source>
        <strain evidence="1 2">CBS 83496</strain>
    </source>
</reference>
<gene>
    <name evidence="1" type="ORF">PV07_11217</name>
</gene>
<organism evidence="1 2">
    <name type="scientific">Cladophialophora immunda</name>
    <dbReference type="NCBI Taxonomy" id="569365"/>
    <lineage>
        <taxon>Eukaryota</taxon>
        <taxon>Fungi</taxon>
        <taxon>Dikarya</taxon>
        <taxon>Ascomycota</taxon>
        <taxon>Pezizomycotina</taxon>
        <taxon>Eurotiomycetes</taxon>
        <taxon>Chaetothyriomycetidae</taxon>
        <taxon>Chaetothyriales</taxon>
        <taxon>Herpotrichiellaceae</taxon>
        <taxon>Cladophialophora</taxon>
    </lineage>
</organism>
<dbReference type="GeneID" id="27350411"/>
<protein>
    <submittedName>
        <fullName evidence="1">Uncharacterized protein</fullName>
    </submittedName>
</protein>
<dbReference type="EMBL" id="KN847046">
    <property type="protein sequence ID" value="KIW22978.1"/>
    <property type="molecule type" value="Genomic_DNA"/>
</dbReference>
<accession>A0A0D2BVC7</accession>
<evidence type="ECO:0000313" key="2">
    <source>
        <dbReference type="Proteomes" id="UP000054466"/>
    </source>
</evidence>
<name>A0A0D2BVC7_9EURO</name>
<dbReference type="RefSeq" id="XP_016243193.1">
    <property type="nucleotide sequence ID" value="XM_016398631.1"/>
</dbReference>
<keyword evidence="2" id="KW-1185">Reference proteome</keyword>
<dbReference type="EMBL" id="KN847046">
    <property type="protein sequence ID" value="KIW22977.1"/>
    <property type="molecule type" value="Genomic_DNA"/>
</dbReference>
<dbReference type="VEuPathDB" id="FungiDB:PV07_11217"/>
<proteinExistence type="predicted"/>